<protein>
    <submittedName>
        <fullName evidence="2">Uncharacterized protein</fullName>
    </submittedName>
</protein>
<proteinExistence type="predicted"/>
<dbReference type="EMBL" id="NMUH01000521">
    <property type="protein sequence ID" value="MQL80706.1"/>
    <property type="molecule type" value="Genomic_DNA"/>
</dbReference>
<gene>
    <name evidence="2" type="ORF">Taro_013155</name>
</gene>
<accession>A0A843UF51</accession>
<dbReference type="Proteomes" id="UP000652761">
    <property type="component" value="Unassembled WGS sequence"/>
</dbReference>
<sequence length="151" mass="15891">MDQGPPGSGGVKRRVGGGSSGSWGVSESCRVGRGRPSPPVLPLFSVSPTYPTNGPETAVKLELPLYAPSPSSSHTPPVAAVFSLFLPVRGRGLRGGTLGSRCGAAMVPRPQLRLHYCSSLRSYVAPRIAHELLITLSFVFILPVLVSPNYL</sequence>
<evidence type="ECO:0000256" key="1">
    <source>
        <dbReference type="SAM" id="MobiDB-lite"/>
    </source>
</evidence>
<feature type="region of interest" description="Disordered" evidence="1">
    <location>
        <begin position="1"/>
        <end position="37"/>
    </location>
</feature>
<keyword evidence="3" id="KW-1185">Reference proteome</keyword>
<feature type="compositionally biased region" description="Gly residues" evidence="1">
    <location>
        <begin position="1"/>
        <end position="21"/>
    </location>
</feature>
<reference evidence="2" key="1">
    <citation type="submission" date="2017-07" db="EMBL/GenBank/DDBJ databases">
        <title>Taro Niue Genome Assembly and Annotation.</title>
        <authorList>
            <person name="Atibalentja N."/>
            <person name="Keating K."/>
            <person name="Fields C.J."/>
        </authorList>
    </citation>
    <scope>NUCLEOTIDE SEQUENCE</scope>
    <source>
        <strain evidence="2">Niue_2</strain>
        <tissue evidence="2">Leaf</tissue>
    </source>
</reference>
<comment type="caution">
    <text evidence="2">The sequence shown here is derived from an EMBL/GenBank/DDBJ whole genome shotgun (WGS) entry which is preliminary data.</text>
</comment>
<name>A0A843UF51_COLES</name>
<evidence type="ECO:0000313" key="2">
    <source>
        <dbReference type="EMBL" id="MQL80706.1"/>
    </source>
</evidence>
<evidence type="ECO:0000313" key="3">
    <source>
        <dbReference type="Proteomes" id="UP000652761"/>
    </source>
</evidence>
<organism evidence="2 3">
    <name type="scientific">Colocasia esculenta</name>
    <name type="common">Wild taro</name>
    <name type="synonym">Arum esculentum</name>
    <dbReference type="NCBI Taxonomy" id="4460"/>
    <lineage>
        <taxon>Eukaryota</taxon>
        <taxon>Viridiplantae</taxon>
        <taxon>Streptophyta</taxon>
        <taxon>Embryophyta</taxon>
        <taxon>Tracheophyta</taxon>
        <taxon>Spermatophyta</taxon>
        <taxon>Magnoliopsida</taxon>
        <taxon>Liliopsida</taxon>
        <taxon>Araceae</taxon>
        <taxon>Aroideae</taxon>
        <taxon>Colocasieae</taxon>
        <taxon>Colocasia</taxon>
    </lineage>
</organism>
<dbReference type="AlphaFoldDB" id="A0A843UF51"/>